<dbReference type="InterPro" id="IPR029069">
    <property type="entry name" value="HotDog_dom_sf"/>
</dbReference>
<comment type="caution">
    <text evidence="2">The sequence shown here is derived from an EMBL/GenBank/DDBJ whole genome shotgun (WGS) entry which is preliminary data.</text>
</comment>
<dbReference type="InterPro" id="IPR006683">
    <property type="entry name" value="Thioestr_dom"/>
</dbReference>
<keyword evidence="3" id="KW-1185">Reference proteome</keyword>
<dbReference type="InterPro" id="IPR052061">
    <property type="entry name" value="PTE-AB_protein"/>
</dbReference>
<dbReference type="SUPFAM" id="SSF54637">
    <property type="entry name" value="Thioesterase/thiol ester dehydrase-isomerase"/>
    <property type="match status" value="1"/>
</dbReference>
<feature type="domain" description="Thioesterase" evidence="1">
    <location>
        <begin position="53"/>
        <end position="128"/>
    </location>
</feature>
<dbReference type="EMBL" id="JABKKJ010000002">
    <property type="protein sequence ID" value="NPE24290.1"/>
    <property type="molecule type" value="Genomic_DNA"/>
</dbReference>
<dbReference type="Proteomes" id="UP000820977">
    <property type="component" value="Unassembled WGS sequence"/>
</dbReference>
<gene>
    <name evidence="2" type="ORF">HPS54_01935</name>
</gene>
<dbReference type="PANTHER" id="PTHR47260">
    <property type="entry name" value="UPF0644 PROTEIN PB2B4.06"/>
    <property type="match status" value="1"/>
</dbReference>
<evidence type="ECO:0000313" key="3">
    <source>
        <dbReference type="Proteomes" id="UP000820977"/>
    </source>
</evidence>
<dbReference type="Gene3D" id="3.10.129.10">
    <property type="entry name" value="Hotdog Thioesterase"/>
    <property type="match status" value="1"/>
</dbReference>
<reference evidence="2 3" key="1">
    <citation type="submission" date="2020-05" db="EMBL/GenBank/DDBJ databases">
        <title>Distinct polysaccharide utilization as determinants for interspecies competition between intestinal Prevotella spp.</title>
        <authorList>
            <person name="Galvez E.J.C."/>
            <person name="Iljazovic A."/>
            <person name="Strowig T."/>
        </authorList>
    </citation>
    <scope>NUCLEOTIDE SEQUENCE [LARGE SCALE GENOMIC DNA]</scope>
    <source>
        <strain evidence="2 3">PCHR</strain>
    </source>
</reference>
<accession>A0ABX2B2U2</accession>
<protein>
    <submittedName>
        <fullName evidence="2">PaaI family thioesterase</fullName>
    </submittedName>
</protein>
<sequence>MRKIKNPWTGAEGYNCFGCSPENPLGVHMEFYEEGDEIISFWKPRPDYQGWINTMHGGILSTLIDETAGWVVFRKLQTSGVTARLDVRYKKPVMTTEPQITLRGRITGQNRRLVTVEVTLENAKGEVCTEGTATYYVFEKEKAHAMGFVSCDLEGDELLPL</sequence>
<dbReference type="PANTHER" id="PTHR47260:SF3">
    <property type="entry name" value="THIOESTERASE FAMILY PROTEIN (AFU_ORTHOLOGUE AFUA_7G03960)"/>
    <property type="match status" value="1"/>
</dbReference>
<name>A0ABX2B2U2_9BACT</name>
<organism evidence="2 3">
    <name type="scientific">Xylanibacter caecicola</name>
    <dbReference type="NCBI Taxonomy" id="2736294"/>
    <lineage>
        <taxon>Bacteria</taxon>
        <taxon>Pseudomonadati</taxon>
        <taxon>Bacteroidota</taxon>
        <taxon>Bacteroidia</taxon>
        <taxon>Bacteroidales</taxon>
        <taxon>Prevotellaceae</taxon>
        <taxon>Xylanibacter</taxon>
    </lineage>
</organism>
<evidence type="ECO:0000313" key="2">
    <source>
        <dbReference type="EMBL" id="NPE24290.1"/>
    </source>
</evidence>
<dbReference type="Pfam" id="PF03061">
    <property type="entry name" value="4HBT"/>
    <property type="match status" value="1"/>
</dbReference>
<proteinExistence type="predicted"/>
<dbReference type="CDD" id="cd03443">
    <property type="entry name" value="PaaI_thioesterase"/>
    <property type="match status" value="1"/>
</dbReference>
<dbReference type="RefSeq" id="WP_172343793.1">
    <property type="nucleotide sequence ID" value="NZ_CASYYZ010000007.1"/>
</dbReference>
<evidence type="ECO:0000259" key="1">
    <source>
        <dbReference type="Pfam" id="PF03061"/>
    </source>
</evidence>